<reference evidence="11 12" key="1">
    <citation type="journal article" date="2007" name="Proc. Natl. Acad. Sci. U.S.A.">
        <title>The tiny eukaryote Ostreococcus provides genomic insights into the paradox of plankton speciation.</title>
        <authorList>
            <person name="Palenik B."/>
            <person name="Grimwood J."/>
            <person name="Aerts A."/>
            <person name="Rouze P."/>
            <person name="Salamov A."/>
            <person name="Putnam N."/>
            <person name="Dupont C."/>
            <person name="Jorgensen R."/>
            <person name="Derelle E."/>
            <person name="Rombauts S."/>
            <person name="Zhou K."/>
            <person name="Otillar R."/>
            <person name="Merchant S.S."/>
            <person name="Podell S."/>
            <person name="Gaasterland T."/>
            <person name="Napoli C."/>
            <person name="Gendler K."/>
            <person name="Manuell A."/>
            <person name="Tai V."/>
            <person name="Vallon O."/>
            <person name="Piganeau G."/>
            <person name="Jancek S."/>
            <person name="Heijde M."/>
            <person name="Jabbari K."/>
            <person name="Bowler C."/>
            <person name="Lohr M."/>
            <person name="Robbens S."/>
            <person name="Werner G."/>
            <person name="Dubchak I."/>
            <person name="Pazour G.J."/>
            <person name="Ren Q."/>
            <person name="Paulsen I."/>
            <person name="Delwiche C."/>
            <person name="Schmutz J."/>
            <person name="Rokhsar D."/>
            <person name="Van de Peer Y."/>
            <person name="Moreau H."/>
            <person name="Grigoriev I.V."/>
        </authorList>
    </citation>
    <scope>NUCLEOTIDE SEQUENCE [LARGE SCALE GENOMIC DNA]</scope>
    <source>
        <strain evidence="11 12">CCE9901</strain>
    </source>
</reference>
<feature type="region of interest" description="Disordered" evidence="9">
    <location>
        <begin position="328"/>
        <end position="354"/>
    </location>
</feature>
<evidence type="ECO:0000256" key="7">
    <source>
        <dbReference type="ARBA" id="ARBA00022833"/>
    </source>
</evidence>
<evidence type="ECO:0000256" key="6">
    <source>
        <dbReference type="ARBA" id="ARBA00022771"/>
    </source>
</evidence>
<dbReference type="OMA" id="FRLDTIH"/>
<evidence type="ECO:0000256" key="3">
    <source>
        <dbReference type="ARBA" id="ARBA00017770"/>
    </source>
</evidence>
<evidence type="ECO:0000313" key="11">
    <source>
        <dbReference type="EMBL" id="ABO97951.1"/>
    </source>
</evidence>
<protein>
    <recommendedName>
        <fullName evidence="3">Protein MCM10 homolog</fullName>
    </recommendedName>
</protein>
<dbReference type="InterPro" id="IPR055065">
    <property type="entry name" value="OB_MCM10"/>
</dbReference>
<evidence type="ECO:0000256" key="5">
    <source>
        <dbReference type="ARBA" id="ARBA00022723"/>
    </source>
</evidence>
<evidence type="ECO:0000256" key="1">
    <source>
        <dbReference type="ARBA" id="ARBA00004123"/>
    </source>
</evidence>
<feature type="compositionally biased region" description="Low complexity" evidence="9">
    <location>
        <begin position="403"/>
        <end position="416"/>
    </location>
</feature>
<dbReference type="InterPro" id="IPR015408">
    <property type="entry name" value="Znf_Mcm10/DnaG"/>
</dbReference>
<dbReference type="AlphaFoldDB" id="A4S362"/>
<dbReference type="KEGG" id="olu:OSTLU_16917"/>
<evidence type="ECO:0000256" key="4">
    <source>
        <dbReference type="ARBA" id="ARBA00022705"/>
    </source>
</evidence>
<dbReference type="Pfam" id="PF22379">
    <property type="entry name" value="OB_MCM10"/>
    <property type="match status" value="1"/>
</dbReference>
<evidence type="ECO:0000259" key="10">
    <source>
        <dbReference type="SMART" id="SM01280"/>
    </source>
</evidence>
<evidence type="ECO:0000313" key="12">
    <source>
        <dbReference type="Proteomes" id="UP000001568"/>
    </source>
</evidence>
<dbReference type="Gene3D" id="2.40.50.140">
    <property type="entry name" value="Nucleic acid-binding proteins"/>
    <property type="match status" value="1"/>
</dbReference>
<dbReference type="GO" id="GO:0043596">
    <property type="term" value="C:nuclear replication fork"/>
    <property type="evidence" value="ECO:0007669"/>
    <property type="project" value="TreeGrafter"/>
</dbReference>
<keyword evidence="12" id="KW-1185">Reference proteome</keyword>
<dbReference type="PANTHER" id="PTHR13454:SF11">
    <property type="entry name" value="PROTEIN MCM10 HOMOLOG"/>
    <property type="match status" value="1"/>
</dbReference>
<dbReference type="GO" id="GO:0008270">
    <property type="term" value="F:zinc ion binding"/>
    <property type="evidence" value="ECO:0007669"/>
    <property type="project" value="UniProtKB-KW"/>
</dbReference>
<dbReference type="GO" id="GO:0003697">
    <property type="term" value="F:single-stranded DNA binding"/>
    <property type="evidence" value="ECO:0007669"/>
    <property type="project" value="InterPro"/>
</dbReference>
<name>A4S362_OSTLU</name>
<keyword evidence="8" id="KW-0539">Nucleus</keyword>
<dbReference type="SMART" id="SM01280">
    <property type="entry name" value="Mcm10"/>
    <property type="match status" value="1"/>
</dbReference>
<dbReference type="Proteomes" id="UP000001568">
    <property type="component" value="Chromosome 9"/>
</dbReference>
<keyword evidence="7" id="KW-0862">Zinc</keyword>
<feature type="region of interest" description="Disordered" evidence="9">
    <location>
        <begin position="395"/>
        <end position="434"/>
    </location>
</feature>
<feature type="domain" description="Replication factor Mcm10 C-terminal" evidence="10">
    <location>
        <begin position="192"/>
        <end position="600"/>
    </location>
</feature>
<dbReference type="InterPro" id="IPR012340">
    <property type="entry name" value="NA-bd_OB-fold"/>
</dbReference>
<dbReference type="HOGENOM" id="CLU_451593_0_0_1"/>
<organism evidence="11 12">
    <name type="scientific">Ostreococcus lucimarinus (strain CCE9901)</name>
    <dbReference type="NCBI Taxonomy" id="436017"/>
    <lineage>
        <taxon>Eukaryota</taxon>
        <taxon>Viridiplantae</taxon>
        <taxon>Chlorophyta</taxon>
        <taxon>Mamiellophyceae</taxon>
        <taxon>Mamiellales</taxon>
        <taxon>Bathycoccaceae</taxon>
        <taxon>Ostreococcus</taxon>
    </lineage>
</organism>
<feature type="region of interest" description="Disordered" evidence="9">
    <location>
        <begin position="1"/>
        <end position="23"/>
    </location>
</feature>
<dbReference type="GO" id="GO:0003688">
    <property type="term" value="F:DNA replication origin binding"/>
    <property type="evidence" value="ECO:0007669"/>
    <property type="project" value="TreeGrafter"/>
</dbReference>
<evidence type="ECO:0000256" key="8">
    <source>
        <dbReference type="ARBA" id="ARBA00023242"/>
    </source>
</evidence>
<gene>
    <name evidence="11" type="ORF">OSTLU_16917</name>
</gene>
<proteinExistence type="inferred from homology"/>
<dbReference type="STRING" id="436017.A4S362"/>
<dbReference type="InterPro" id="IPR040184">
    <property type="entry name" value="Mcm10"/>
</dbReference>
<accession>A4S362</accession>
<evidence type="ECO:0000256" key="9">
    <source>
        <dbReference type="SAM" id="MobiDB-lite"/>
    </source>
</evidence>
<keyword evidence="5" id="KW-0479">Metal-binding</keyword>
<dbReference type="GeneID" id="5003868"/>
<dbReference type="RefSeq" id="XP_001419658.1">
    <property type="nucleotide sequence ID" value="XM_001419621.1"/>
</dbReference>
<dbReference type="Gramene" id="ABO97951">
    <property type="protein sequence ID" value="ABO97951"/>
    <property type="gene ID" value="OSTLU_16917"/>
</dbReference>
<feature type="compositionally biased region" description="Polar residues" evidence="9">
    <location>
        <begin position="421"/>
        <end position="434"/>
    </location>
</feature>
<keyword evidence="4" id="KW-0235">DNA replication</keyword>
<dbReference type="Pfam" id="PF09329">
    <property type="entry name" value="zf-primase"/>
    <property type="match status" value="1"/>
</dbReference>
<dbReference type="OrthoDB" id="498800at2759"/>
<sequence length="605" mass="66154">MPGAADARAAAQKGDKQRQNVFEPMSGTRISNRLVSGAVVRARFDDRRHCAIKDLEKEIVGKHGFVGVVTEARIKVNGRGSKYALWTVSELRGGGASATVSVFGDAYAAHGEDEKKAIGFIWGVFDTKFYQSRSVSVEDGGQLMKIGAAADFGVCKATRKDGTPCTKAVNVSECKFCEFHVPKAIREVANAQRQMTGKRNANGDFKVGLQKYGASMQPTSARASHLQRPGEGLMNGGPAPSARAQAILKQSNAHLPRNAFKPKRTGEEFAARLHAKAPTTMALEEEDLDFEDDKEALATLARQHAASIAQTRQDASRAKQREVAERLRATGLTLTKPDPNDTSAKKPTTTVRAEPKPLPETLKAHGLQMATVQQLERKLKAEIARREALEKENEELRRQLAEARGAPASSFAPARPAMRDVSNNGTKSTSAPSTTARLFGHVAAPALKSRYAAEAEEEDVDQMMKNMDALEERDQLAAQLALKREVKVKVYHCTVCEKKTRFFDVATCREHRDSVKHVDSIMRYFRCKGCNRTNTSFDSLTPKHCEKSGCMSVAFERVTVADVTTAAKPRKEDLVAVEGNVANRDALAPRGVEHGFRLDTIHNSA</sequence>
<comment type="subcellular location">
    <subcellularLocation>
        <location evidence="1">Nucleus</location>
    </subcellularLocation>
</comment>
<dbReference type="eggNOG" id="KOG3056">
    <property type="taxonomic scope" value="Eukaryota"/>
</dbReference>
<feature type="compositionally biased region" description="Low complexity" evidence="9">
    <location>
        <begin position="1"/>
        <end position="12"/>
    </location>
</feature>
<dbReference type="GO" id="GO:0006270">
    <property type="term" value="P:DNA replication initiation"/>
    <property type="evidence" value="ECO:0007669"/>
    <property type="project" value="InterPro"/>
</dbReference>
<dbReference type="InterPro" id="IPR015411">
    <property type="entry name" value="Rep_factor_Mcm10_C"/>
</dbReference>
<keyword evidence="6" id="KW-0863">Zinc-finger</keyword>
<evidence type="ECO:0000256" key="2">
    <source>
        <dbReference type="ARBA" id="ARBA00009679"/>
    </source>
</evidence>
<comment type="similarity">
    <text evidence="2">Belongs to the MCM10 family.</text>
</comment>
<dbReference type="EMBL" id="CP000589">
    <property type="protein sequence ID" value="ABO97951.1"/>
    <property type="molecule type" value="Genomic_DNA"/>
</dbReference>
<dbReference type="PANTHER" id="PTHR13454">
    <property type="entry name" value="PROTEIN MCM10 HOMOLOG"/>
    <property type="match status" value="1"/>
</dbReference>
<feature type="compositionally biased region" description="Polar residues" evidence="9">
    <location>
        <begin position="340"/>
        <end position="351"/>
    </location>
</feature>